<dbReference type="PANTHER" id="PTHR36121">
    <property type="entry name" value="PROTEIN SXY"/>
    <property type="match status" value="1"/>
</dbReference>
<dbReference type="InterPro" id="IPR047525">
    <property type="entry name" value="TfoX-like"/>
</dbReference>
<organism evidence="2 3">
    <name type="scientific">Sporolactobacillus mangiferae</name>
    <dbReference type="NCBI Taxonomy" id="2940498"/>
    <lineage>
        <taxon>Bacteria</taxon>
        <taxon>Bacillati</taxon>
        <taxon>Bacillota</taxon>
        <taxon>Bacilli</taxon>
        <taxon>Bacillales</taxon>
        <taxon>Sporolactobacillaceae</taxon>
        <taxon>Sporolactobacillus</taxon>
    </lineage>
</organism>
<dbReference type="EMBL" id="JAMAST010000016">
    <property type="protein sequence ID" value="MCL1632509.1"/>
    <property type="molecule type" value="Genomic_DNA"/>
</dbReference>
<accession>A0ABT0ME13</accession>
<proteinExistence type="predicted"/>
<dbReference type="Proteomes" id="UP001203004">
    <property type="component" value="Unassembled WGS sequence"/>
</dbReference>
<gene>
    <name evidence="2" type="ORF">M3N64_11325</name>
</gene>
<name>A0ABT0ME13_9BACL</name>
<comment type="caution">
    <text evidence="2">The sequence shown here is derived from an EMBL/GenBank/DDBJ whole genome shotgun (WGS) entry which is preliminary data.</text>
</comment>
<protein>
    <submittedName>
        <fullName evidence="2">TfoX/Sxy family protein</fullName>
    </submittedName>
</protein>
<feature type="domain" description="TfoX C-terminal" evidence="1">
    <location>
        <begin position="2"/>
        <end position="78"/>
    </location>
</feature>
<sequence length="91" mass="10429">MTELPDLPNLGPVLIHTLNKVNIYTVEELRTKGSERAYLAIKEIDPTACLSKLYALEGAVQGIRWHLLPADRKKELKTFFDHHRSDEQMAE</sequence>
<reference evidence="2 3" key="1">
    <citation type="submission" date="2022-05" db="EMBL/GenBank/DDBJ databases">
        <title>Sporolactobacillus sp nov CPB3-1, isolated from tree bark (Mangifera indica L.).</title>
        <authorList>
            <person name="Phuengjayaem S."/>
            <person name="Tanasupawat S."/>
        </authorList>
    </citation>
    <scope>NUCLEOTIDE SEQUENCE [LARGE SCALE GENOMIC DNA]</scope>
    <source>
        <strain evidence="2 3">CPB3-1</strain>
    </source>
</reference>
<dbReference type="InterPro" id="IPR007077">
    <property type="entry name" value="TfoX_C"/>
</dbReference>
<keyword evidence="3" id="KW-1185">Reference proteome</keyword>
<evidence type="ECO:0000313" key="2">
    <source>
        <dbReference type="EMBL" id="MCL1632509.1"/>
    </source>
</evidence>
<dbReference type="Pfam" id="PF04994">
    <property type="entry name" value="TfoX_C"/>
    <property type="match status" value="1"/>
</dbReference>
<dbReference type="RefSeq" id="WP_249102282.1">
    <property type="nucleotide sequence ID" value="NZ_JAMAST010000016.1"/>
</dbReference>
<evidence type="ECO:0000313" key="3">
    <source>
        <dbReference type="Proteomes" id="UP001203004"/>
    </source>
</evidence>
<dbReference type="PANTHER" id="PTHR36121:SF1">
    <property type="entry name" value="PROTEIN SXY"/>
    <property type="match status" value="1"/>
</dbReference>
<dbReference type="Gene3D" id="1.10.150.20">
    <property type="entry name" value="5' to 3' exonuclease, C-terminal subdomain"/>
    <property type="match status" value="1"/>
</dbReference>
<evidence type="ECO:0000259" key="1">
    <source>
        <dbReference type="Pfam" id="PF04994"/>
    </source>
</evidence>